<dbReference type="Gene3D" id="3.40.50.1820">
    <property type="entry name" value="alpha/beta hydrolase"/>
    <property type="match status" value="1"/>
</dbReference>
<evidence type="ECO:0000256" key="8">
    <source>
        <dbReference type="ARBA" id="ARBA00023326"/>
    </source>
</evidence>
<dbReference type="SUPFAM" id="SSF53474">
    <property type="entry name" value="alpha/beta-Hydrolases"/>
    <property type="match status" value="1"/>
</dbReference>
<evidence type="ECO:0000256" key="3">
    <source>
        <dbReference type="ARBA" id="ARBA00022525"/>
    </source>
</evidence>
<comment type="caution">
    <text evidence="12">The sequence shown here is derived from an EMBL/GenBank/DDBJ whole genome shotgun (WGS) entry which is preliminary data.</text>
</comment>
<keyword evidence="5 11" id="KW-0732">Signal</keyword>
<feature type="signal peptide" evidence="11">
    <location>
        <begin position="1"/>
        <end position="27"/>
    </location>
</feature>
<organism evidence="12 13">
    <name type="scientific">Ancylobacter koreensis</name>
    <dbReference type="NCBI Taxonomy" id="266121"/>
    <lineage>
        <taxon>Bacteria</taxon>
        <taxon>Pseudomonadati</taxon>
        <taxon>Pseudomonadota</taxon>
        <taxon>Alphaproteobacteria</taxon>
        <taxon>Hyphomicrobiales</taxon>
        <taxon>Xanthobacteraceae</taxon>
        <taxon>Ancylobacter</taxon>
    </lineage>
</organism>
<keyword evidence="8" id="KW-0624">Polysaccharide degradation</keyword>
<comment type="function">
    <text evidence="9">Involved in degradation of plant cell walls. Hydrolyzes the feruloyl-arabinose ester bond in arabinoxylans, and the feruloyl-galactose ester bond in pectin. Active against paranitrophenyl-acetate, methyl ferulate and wheat arabinoxylan.</text>
</comment>
<keyword evidence="6" id="KW-0378">Hydrolase</keyword>
<gene>
    <name evidence="12" type="ORF">MWN33_07265</name>
</gene>
<evidence type="ECO:0000256" key="5">
    <source>
        <dbReference type="ARBA" id="ARBA00022729"/>
    </source>
</evidence>
<keyword evidence="3" id="KW-0964">Secreted</keyword>
<name>A0ABT0DKN1_9HYPH</name>
<evidence type="ECO:0000256" key="1">
    <source>
        <dbReference type="ARBA" id="ARBA00004613"/>
    </source>
</evidence>
<evidence type="ECO:0000256" key="9">
    <source>
        <dbReference type="ARBA" id="ARBA00025250"/>
    </source>
</evidence>
<evidence type="ECO:0000256" key="11">
    <source>
        <dbReference type="SAM" id="SignalP"/>
    </source>
</evidence>
<reference evidence="13" key="1">
    <citation type="submission" date="2023-07" db="EMBL/GenBank/DDBJ databases">
        <title>Ancylobacter moscoviensis sp. nov., facultatively methylotrophic bacteria from activated sludge and the reclassification of Starkeya novella (Starkey 1934) Kelly et al. 2000 as Ancylobacter novellus comb. nov., Starkeya koreensis Im et al. 2006 as Ancylobacter koreensis comb.nov., Angulomicrobium tetraedrale Vasil'eva et al. 1986 as Ancylobacter tetraedralis comb. nov., Angulomicrobium amanitiforme Fritz et al. 2004 as Ancylobacter amanitiformis comb. nov. and Methylorhabdus multivorans Doronina et al. 1996 as Ancylobacter multivorans comb. nov. and emended description of the genus Ancylobacter.</title>
        <authorList>
            <person name="Doronina N."/>
            <person name="Chemodurova A."/>
            <person name="Grouzdev D."/>
            <person name="Koziaeva V."/>
            <person name="Shi W."/>
            <person name="Wu L."/>
            <person name="Kaparullina E."/>
        </authorList>
    </citation>
    <scope>NUCLEOTIDE SEQUENCE [LARGE SCALE GENOMIC DNA]</scope>
    <source>
        <strain evidence="13">Jip08</strain>
    </source>
</reference>
<dbReference type="PANTHER" id="PTHR38050:SF1">
    <property type="entry name" value="FERULOYL ESTERASE C"/>
    <property type="match status" value="1"/>
</dbReference>
<dbReference type="RefSeq" id="WP_247199835.1">
    <property type="nucleotide sequence ID" value="NZ_JALKCG010000002.1"/>
</dbReference>
<dbReference type="InterPro" id="IPR010126">
    <property type="entry name" value="Esterase_phb"/>
</dbReference>
<protein>
    <submittedName>
        <fullName evidence="12">Prolyl oligopeptidase family serine peptidase</fullName>
    </submittedName>
</protein>
<comment type="subcellular location">
    <subcellularLocation>
        <location evidence="1">Secreted</location>
    </subcellularLocation>
</comment>
<evidence type="ECO:0000313" key="13">
    <source>
        <dbReference type="Proteomes" id="UP001202867"/>
    </source>
</evidence>
<feature type="region of interest" description="Disordered" evidence="10">
    <location>
        <begin position="409"/>
        <end position="439"/>
    </location>
</feature>
<dbReference type="PANTHER" id="PTHR38050">
    <property type="match status" value="1"/>
</dbReference>
<evidence type="ECO:0000256" key="10">
    <source>
        <dbReference type="SAM" id="MobiDB-lite"/>
    </source>
</evidence>
<evidence type="ECO:0000313" key="12">
    <source>
        <dbReference type="EMBL" id="MCK0207835.1"/>
    </source>
</evidence>
<dbReference type="Pfam" id="PF10503">
    <property type="entry name" value="Esterase_PHB"/>
    <property type="match status" value="1"/>
</dbReference>
<feature type="chain" id="PRO_5046899832" evidence="11">
    <location>
        <begin position="28"/>
        <end position="439"/>
    </location>
</feature>
<keyword evidence="7" id="KW-0119">Carbohydrate metabolism</keyword>
<keyword evidence="13" id="KW-1185">Reference proteome</keyword>
<dbReference type="EMBL" id="JALKCG010000002">
    <property type="protein sequence ID" value="MCK0207835.1"/>
    <property type="molecule type" value="Genomic_DNA"/>
</dbReference>
<dbReference type="Proteomes" id="UP001202867">
    <property type="component" value="Unassembled WGS sequence"/>
</dbReference>
<sequence>MHFAKPSVVIGALFLLAGMALAGGAQAQTREAARNSERTLVSGGLTREYILHLPKNAPPGPLPLVIALHGALQPAGMMQRYLDLDAVADREGFAVAYPKGLNLLWNDGRSSIAGFIPLLYKRDDGRFVVDLLDKLAAQGIADPSRAYLMGFSNGGFLTAYVACRFAERFQAYATMMMTVPVGYSDSCRPSKPVPILLMNGTYDPIVPMFGRPTPGARLMSADATAALFARLDGCAKPEVASAPHARITRWTRCAPGGEVAYYEVAGGHQPPSQSTDAVDALASVLLGPRRSGLDAPQEIWSFFKRYGGPSAAPEALVARAAPLAPAPPAAPKPVAALALASTTGGTSAPLSGPAPILRNPESPATAWQGIAPPAGTQIVAAQATVPALHKPLAIGAPMPLQADFVRADTAPPNAAAPATLARVPLPPPSPLRRRSASAQ</sequence>
<evidence type="ECO:0000256" key="4">
    <source>
        <dbReference type="ARBA" id="ARBA00022651"/>
    </source>
</evidence>
<accession>A0ABT0DKN1</accession>
<proteinExistence type="inferred from homology"/>
<dbReference type="InterPro" id="IPR029058">
    <property type="entry name" value="AB_hydrolase_fold"/>
</dbReference>
<feature type="compositionally biased region" description="Low complexity" evidence="10">
    <location>
        <begin position="409"/>
        <end position="423"/>
    </location>
</feature>
<evidence type="ECO:0000256" key="6">
    <source>
        <dbReference type="ARBA" id="ARBA00022801"/>
    </source>
</evidence>
<dbReference type="InterPro" id="IPR043595">
    <property type="entry name" value="FaeB/C/D"/>
</dbReference>
<evidence type="ECO:0000256" key="7">
    <source>
        <dbReference type="ARBA" id="ARBA00023277"/>
    </source>
</evidence>
<keyword evidence="4" id="KW-0858">Xylan degradation</keyword>
<comment type="similarity">
    <text evidence="2">Belongs to the faeC family.</text>
</comment>
<evidence type="ECO:0000256" key="2">
    <source>
        <dbReference type="ARBA" id="ARBA00010278"/>
    </source>
</evidence>